<organism evidence="1 2">
    <name type="scientific">Thermogutta terrifontis</name>
    <dbReference type="NCBI Taxonomy" id="1331910"/>
    <lineage>
        <taxon>Bacteria</taxon>
        <taxon>Pseudomonadati</taxon>
        <taxon>Planctomycetota</taxon>
        <taxon>Planctomycetia</taxon>
        <taxon>Pirellulales</taxon>
        <taxon>Thermoguttaceae</taxon>
        <taxon>Thermogutta</taxon>
    </lineage>
</organism>
<sequence length="48" mass="5279">MDDCGETEPPALITEDRGKSLVVFMDRVSTKGQLSRLSPGQIYHLSEA</sequence>
<dbReference type="AlphaFoldDB" id="A0A286RIB2"/>
<dbReference type="KEGG" id="ttf:THTE_3095"/>
<name>A0A286RIB2_9BACT</name>
<proteinExistence type="predicted"/>
<protein>
    <submittedName>
        <fullName evidence="1">Uncharacterized protein</fullName>
    </submittedName>
</protein>
<accession>A0A286RIB2</accession>
<dbReference type="Proteomes" id="UP000215086">
    <property type="component" value="Chromosome"/>
</dbReference>
<evidence type="ECO:0000313" key="1">
    <source>
        <dbReference type="EMBL" id="ASV75697.1"/>
    </source>
</evidence>
<evidence type="ECO:0000313" key="2">
    <source>
        <dbReference type="Proteomes" id="UP000215086"/>
    </source>
</evidence>
<gene>
    <name evidence="1" type="ORF">THTE_3095</name>
</gene>
<reference evidence="1 2" key="1">
    <citation type="journal article" name="Front. Microbiol.">
        <title>Sugar Metabolism of the First Thermophilic Planctomycete Thermogutta terrifontis: Comparative Genomic and Transcriptomic Approaches.</title>
        <authorList>
            <person name="Elcheninov A.G."/>
            <person name="Menzel P."/>
            <person name="Gudbergsdottir S.R."/>
            <person name="Slesarev A.I."/>
            <person name="Kadnikov V.V."/>
            <person name="Krogh A."/>
            <person name="Bonch-Osmolovskaya E.A."/>
            <person name="Peng X."/>
            <person name="Kublanov I.V."/>
        </authorList>
    </citation>
    <scope>NUCLEOTIDE SEQUENCE [LARGE SCALE GENOMIC DNA]</scope>
    <source>
        <strain evidence="1 2">R1</strain>
    </source>
</reference>
<dbReference type="EMBL" id="CP018477">
    <property type="protein sequence ID" value="ASV75697.1"/>
    <property type="molecule type" value="Genomic_DNA"/>
</dbReference>
<keyword evidence="2" id="KW-1185">Reference proteome</keyword>